<dbReference type="OrthoDB" id="654744at2"/>
<accession>A0A2S5A9V4</accession>
<evidence type="ECO:0008006" key="4">
    <source>
        <dbReference type="Google" id="ProtNLM"/>
    </source>
</evidence>
<dbReference type="RefSeq" id="WP_103787408.1">
    <property type="nucleotide sequence ID" value="NZ_PQVF01000001.1"/>
</dbReference>
<feature type="transmembrane region" description="Helical" evidence="1">
    <location>
        <begin position="42"/>
        <end position="62"/>
    </location>
</feature>
<evidence type="ECO:0000313" key="3">
    <source>
        <dbReference type="Proteomes" id="UP000236893"/>
    </source>
</evidence>
<comment type="caution">
    <text evidence="2">The sequence shown here is derived from an EMBL/GenBank/DDBJ whole genome shotgun (WGS) entry which is preliminary data.</text>
</comment>
<proteinExistence type="predicted"/>
<name>A0A2S5A9V4_9SPHI</name>
<feature type="transmembrane region" description="Helical" evidence="1">
    <location>
        <begin position="12"/>
        <end position="35"/>
    </location>
</feature>
<dbReference type="EMBL" id="PQVF01000001">
    <property type="protein sequence ID" value="POY39306.1"/>
    <property type="molecule type" value="Genomic_DNA"/>
</dbReference>
<sequence length="135" mass="15479">MSHQSGEWLTWFYFGYSEAFGMTIAIVQILGAYLLLFRKSLLFGLLILFALMLNITLINIFYHMNAGALIQSLITTIGIAFLLILDYERIKKLLFNSVPSWLTYTTSSNRTKNALRLFAIISSILFTIYLKFLMG</sequence>
<reference evidence="2 3" key="1">
    <citation type="submission" date="2018-01" db="EMBL/GenBank/DDBJ databases">
        <authorList>
            <person name="Gaut B.S."/>
            <person name="Morton B.R."/>
            <person name="Clegg M.T."/>
            <person name="Duvall M.R."/>
        </authorList>
    </citation>
    <scope>NUCLEOTIDE SEQUENCE [LARGE SCALE GENOMIC DNA]</scope>
    <source>
        <strain evidence="2 3">HR-AV</strain>
    </source>
</reference>
<feature type="transmembrane region" description="Helical" evidence="1">
    <location>
        <begin position="68"/>
        <end position="85"/>
    </location>
</feature>
<gene>
    <name evidence="2" type="ORF">C3K47_02070</name>
</gene>
<dbReference type="AlphaFoldDB" id="A0A2S5A9V4"/>
<protein>
    <recommendedName>
        <fullName evidence="4">DoxX family protein</fullName>
    </recommendedName>
</protein>
<keyword evidence="1" id="KW-0472">Membrane</keyword>
<keyword evidence="1" id="KW-1133">Transmembrane helix</keyword>
<evidence type="ECO:0000256" key="1">
    <source>
        <dbReference type="SAM" id="Phobius"/>
    </source>
</evidence>
<evidence type="ECO:0000313" key="2">
    <source>
        <dbReference type="EMBL" id="POY39306.1"/>
    </source>
</evidence>
<keyword evidence="3" id="KW-1185">Reference proteome</keyword>
<feature type="transmembrane region" description="Helical" evidence="1">
    <location>
        <begin position="114"/>
        <end position="134"/>
    </location>
</feature>
<organism evidence="2 3">
    <name type="scientific">Solitalea longa</name>
    <dbReference type="NCBI Taxonomy" id="2079460"/>
    <lineage>
        <taxon>Bacteria</taxon>
        <taxon>Pseudomonadati</taxon>
        <taxon>Bacteroidota</taxon>
        <taxon>Sphingobacteriia</taxon>
        <taxon>Sphingobacteriales</taxon>
        <taxon>Sphingobacteriaceae</taxon>
        <taxon>Solitalea</taxon>
    </lineage>
</organism>
<dbReference type="Proteomes" id="UP000236893">
    <property type="component" value="Unassembled WGS sequence"/>
</dbReference>
<keyword evidence="1" id="KW-0812">Transmembrane</keyword>